<dbReference type="PANTHER" id="PTHR34256">
    <property type="entry name" value="UPF0561 PROTEIN C2ORF68"/>
    <property type="match status" value="1"/>
</dbReference>
<keyword evidence="4" id="KW-1185">Reference proteome</keyword>
<evidence type="ECO:0000256" key="1">
    <source>
        <dbReference type="ARBA" id="ARBA00006905"/>
    </source>
</evidence>
<evidence type="ECO:0000313" key="3">
    <source>
        <dbReference type="EMBL" id="CAD5113195.1"/>
    </source>
</evidence>
<organism evidence="3 4">
    <name type="scientific">Dimorphilus gyrociliatus</name>
    <dbReference type="NCBI Taxonomy" id="2664684"/>
    <lineage>
        <taxon>Eukaryota</taxon>
        <taxon>Metazoa</taxon>
        <taxon>Spiralia</taxon>
        <taxon>Lophotrochozoa</taxon>
        <taxon>Annelida</taxon>
        <taxon>Polychaeta</taxon>
        <taxon>Polychaeta incertae sedis</taxon>
        <taxon>Dinophilidae</taxon>
        <taxon>Dimorphilus</taxon>
    </lineage>
</organism>
<sequence>MEKENRMKLDFSHGFMKEIIRNQIDRDNYDKEQKLKKEKPNDCSKHRRPERQLYKPPSRSAQKNSDMTTKSTDILFKLVFKDEKGEIHNYEIENDCNLKAISYKIGSACCLSNKLILALEKFLKEKRSKFLEN</sequence>
<name>A0A7I8VCW8_9ANNE</name>
<dbReference type="PANTHER" id="PTHR34256:SF1">
    <property type="entry name" value="UPF0561 PROTEIN C2ORF68"/>
    <property type="match status" value="1"/>
</dbReference>
<proteinExistence type="inferred from homology"/>
<evidence type="ECO:0000256" key="2">
    <source>
        <dbReference type="SAM" id="MobiDB-lite"/>
    </source>
</evidence>
<dbReference type="EMBL" id="CAJFCJ010000003">
    <property type="protein sequence ID" value="CAD5113195.1"/>
    <property type="molecule type" value="Genomic_DNA"/>
</dbReference>
<dbReference type="OrthoDB" id="10033037at2759"/>
<protein>
    <submittedName>
        <fullName evidence="3">DgyrCDS2383</fullName>
    </submittedName>
</protein>
<dbReference type="AlphaFoldDB" id="A0A7I8VCW8"/>
<dbReference type="Pfam" id="PF10573">
    <property type="entry name" value="UPF0561"/>
    <property type="match status" value="1"/>
</dbReference>
<accession>A0A7I8VCW8</accession>
<dbReference type="Proteomes" id="UP000549394">
    <property type="component" value="Unassembled WGS sequence"/>
</dbReference>
<feature type="region of interest" description="Disordered" evidence="2">
    <location>
        <begin position="27"/>
        <end position="68"/>
    </location>
</feature>
<comment type="caution">
    <text evidence="3">The sequence shown here is derived from an EMBL/GenBank/DDBJ whole genome shotgun (WGS) entry which is preliminary data.</text>
</comment>
<feature type="compositionally biased region" description="Basic and acidic residues" evidence="2">
    <location>
        <begin position="27"/>
        <end position="44"/>
    </location>
</feature>
<reference evidence="3 4" key="1">
    <citation type="submission" date="2020-08" db="EMBL/GenBank/DDBJ databases">
        <authorList>
            <person name="Hejnol A."/>
        </authorList>
    </citation>
    <scope>NUCLEOTIDE SEQUENCE [LARGE SCALE GENOMIC DNA]</scope>
</reference>
<comment type="similarity">
    <text evidence="1">Belongs to the UPF0561 family.</text>
</comment>
<feature type="compositionally biased region" description="Polar residues" evidence="2">
    <location>
        <begin position="59"/>
        <end position="68"/>
    </location>
</feature>
<dbReference type="InterPro" id="IPR018888">
    <property type="entry name" value="UPF0561"/>
</dbReference>
<gene>
    <name evidence="3" type="ORF">DGYR_LOCUS2227</name>
</gene>
<evidence type="ECO:0000313" key="4">
    <source>
        <dbReference type="Proteomes" id="UP000549394"/>
    </source>
</evidence>